<reference evidence="1 2" key="1">
    <citation type="journal article" date="2014" name="Genome Biol. Evol.">
        <title>The genome of the myxosporean Thelohanellus kitauei shows adaptations to nutrient acquisition within its fish host.</title>
        <authorList>
            <person name="Yang Y."/>
            <person name="Xiong J."/>
            <person name="Zhou Z."/>
            <person name="Huo F."/>
            <person name="Miao W."/>
            <person name="Ran C."/>
            <person name="Liu Y."/>
            <person name="Zhang J."/>
            <person name="Feng J."/>
            <person name="Wang M."/>
            <person name="Wang M."/>
            <person name="Wang L."/>
            <person name="Yao B."/>
        </authorList>
    </citation>
    <scope>NUCLEOTIDE SEQUENCE [LARGE SCALE GENOMIC DNA]</scope>
    <source>
        <strain evidence="1">Wuqing</strain>
    </source>
</reference>
<dbReference type="EMBL" id="JWZT01005020">
    <property type="protein sequence ID" value="KII62299.1"/>
    <property type="molecule type" value="Genomic_DNA"/>
</dbReference>
<dbReference type="Proteomes" id="UP000031668">
    <property type="component" value="Unassembled WGS sequence"/>
</dbReference>
<evidence type="ECO:0000313" key="1">
    <source>
        <dbReference type="EMBL" id="KII62299.1"/>
    </source>
</evidence>
<keyword evidence="2" id="KW-1185">Reference proteome</keyword>
<comment type="caution">
    <text evidence="1">The sequence shown here is derived from an EMBL/GenBank/DDBJ whole genome shotgun (WGS) entry which is preliminary data.</text>
</comment>
<gene>
    <name evidence="1" type="ORF">RF11_07580</name>
</gene>
<sequence length="1195" mass="138976">MATHSCVLNDCGYLGEISVSETINLYIDDFIDVSNLEQVSSTNFITCDCMSLKNENMADEKYYFWVTKNDLVEITEFDAFAKEIDRLGPQNSIISLLSQKTFVKNALKSFKIRGIYRVGHFLASSFICYLFDFNKFYIYCFGIPIIEQPKYIANLTLKNDQTSLLGEIFSAINSYTSKRLPVIVTKSLVHNGSIYLFCALKDTTCYLVKDKSHGPCFSIDTQHDTDEVCLKQESQASFMVDDKILFGFLALTTRFDMVYIFSHDPKFQTPILELIKSISISDSIISTCFFNNNFVIVKTNSLKISKTDFWPDNSWEPVHVNHSESNTGMLSKLFSFSYSDKAIRRSIEVEEELDATGAIDRFDLAQNIFKNVNSIKDSETVKCLIDQLDKYQSFINHSCECASLLSNNDLLFLYLPQSGIKVIEIDASQFPETKRKLKFIFRYFSLVTNFENILDHKKTQNLLEDIKRDIDTSVKIHEENHRKIFVMFPNMNYGVFDDLRSVTFKDFILSLFPTFHPFLQEPNIYKQSQSDLIFTSFHSQLYLTLIIESSEEMIQVLTTLLYLLVVLEHNDFYDLENIQKSQREVLYKMINTLILFHNLVKNLSIIKIKSHKETSVLIFMINTILAQCKTRRSFSFNTNYIFSKLLNDQRPYLELIKHVPLDVFESIICNLGQIYGQLSEIEGFEYFSHLKHGLLFVRIISCLVNNQSSRIHLLLHKFICTLKTKVSEYFLFEKSSLAILSIIETAFECLNFDNFNKLTFYLIEILKAQNQFTELIPGLMLKQFDSTVRYDKLDESVSIMQRIKDENLLLNSVNVLVNYLLEKSDIRRLTHLNYLNVEPLVFDRLLALCHSSQDISIKISYYDIIIVFLNVRDSYFKASQMSYEIFQHLCQAYLEKHETHFLNGMHHFMSITYHSLKLIGSNGWRFVKSSNVVTSCFWVKKSIILHIEDIKVMLATLGALIQLQQSQINTEFSSISSYSNLNESLIYQFYFDTAIDLCCLLSMPEELYNIITCIIDIYYGIKSDTLDEPVELMLLQRNSICQISQSLLENIEGWFQHIVEHRINHQNEIIVKSAAYILDRNYFLPRFMATYLQKYCPNELIRIYIMHEKLVEASELISDLLHNQLTDSQTPVSLFSIDELTALLMHKIEHLSDKIQLTTSEVYQIQLLISSQQRLTKNLNAFKENCQLKTNSLRH</sequence>
<accession>A0A0C2MDB3</accession>
<protein>
    <submittedName>
        <fullName evidence="1">Uncharacterized protein</fullName>
    </submittedName>
</protein>
<dbReference type="OrthoDB" id="67716at2759"/>
<proteinExistence type="predicted"/>
<evidence type="ECO:0000313" key="2">
    <source>
        <dbReference type="Proteomes" id="UP000031668"/>
    </source>
</evidence>
<dbReference type="AlphaFoldDB" id="A0A0C2MDB3"/>
<organism evidence="1 2">
    <name type="scientific">Thelohanellus kitauei</name>
    <name type="common">Myxosporean</name>
    <dbReference type="NCBI Taxonomy" id="669202"/>
    <lineage>
        <taxon>Eukaryota</taxon>
        <taxon>Metazoa</taxon>
        <taxon>Cnidaria</taxon>
        <taxon>Myxozoa</taxon>
        <taxon>Myxosporea</taxon>
        <taxon>Bivalvulida</taxon>
        <taxon>Platysporina</taxon>
        <taxon>Myxobolidae</taxon>
        <taxon>Thelohanellus</taxon>
    </lineage>
</organism>
<name>A0A0C2MDB3_THEKT</name>